<organism evidence="2 3">
    <name type="scientific">Magnusiomyces paraingens</name>
    <dbReference type="NCBI Taxonomy" id="2606893"/>
    <lineage>
        <taxon>Eukaryota</taxon>
        <taxon>Fungi</taxon>
        <taxon>Dikarya</taxon>
        <taxon>Ascomycota</taxon>
        <taxon>Saccharomycotina</taxon>
        <taxon>Dipodascomycetes</taxon>
        <taxon>Dipodascales</taxon>
        <taxon>Dipodascaceae</taxon>
        <taxon>Magnusiomyces</taxon>
    </lineage>
</organism>
<keyword evidence="3" id="KW-1185">Reference proteome</keyword>
<gene>
    <name evidence="2" type="ORF">SAPINGB_P002120</name>
</gene>
<reference evidence="2 3" key="1">
    <citation type="submission" date="2019-09" db="EMBL/GenBank/DDBJ databases">
        <authorList>
            <person name="Brejova B."/>
        </authorList>
    </citation>
    <scope>NUCLEOTIDE SEQUENCE [LARGE SCALE GENOMIC DNA]</scope>
</reference>
<evidence type="ECO:0008006" key="4">
    <source>
        <dbReference type="Google" id="ProtNLM"/>
    </source>
</evidence>
<evidence type="ECO:0000256" key="1">
    <source>
        <dbReference type="SAM" id="MobiDB-lite"/>
    </source>
</evidence>
<dbReference type="EMBL" id="CABVLU010000002">
    <property type="protein sequence ID" value="VVT49133.1"/>
    <property type="molecule type" value="Genomic_DNA"/>
</dbReference>
<evidence type="ECO:0000313" key="3">
    <source>
        <dbReference type="Proteomes" id="UP000398389"/>
    </source>
</evidence>
<sequence>MLFLSAALVTVISVNHGIRKIRGKILQKRSQKLNKNGNTIKTSKNETKKSLKTSVANEEKQFVPQLTAKSLEQSFSGDYYLVPVVSQPLKTSKKNKKHLSTTGIRANYSWTSHELKTILVGPNTKDYFTIFNTSSLYLLIDVIIKQIKEHKISKVSYSTSNFLVLLTEEDLKHSNKNPIFSLDIKQDTLHCCLFQESKLTSNFKSLTKVLDDANKREQNKGFEIMQKYSRTPRDNLNKERGYSKYDDQYYTSSYEETIVSDGLSNIFASDSESSNILDHFYSGDSIYSNDETEADFEETLEADIDYDEISSQKSYCNISSVDSTSKSDSESNYMASVASKNESSGIISSSLVSCEKLDTDSFMGKESSKKSKTNFSKTLKLSSQKENLL</sequence>
<name>A0A5E8BKA1_9ASCO</name>
<feature type="compositionally biased region" description="Low complexity" evidence="1">
    <location>
        <begin position="373"/>
        <end position="382"/>
    </location>
</feature>
<dbReference type="GeneID" id="43580940"/>
<protein>
    <recommendedName>
        <fullName evidence="4">Inheritance of peroxisomes protein 1</fullName>
    </recommendedName>
</protein>
<dbReference type="AlphaFoldDB" id="A0A5E8BKA1"/>
<evidence type="ECO:0000313" key="2">
    <source>
        <dbReference type="EMBL" id="VVT49133.1"/>
    </source>
</evidence>
<proteinExistence type="predicted"/>
<feature type="region of interest" description="Disordered" evidence="1">
    <location>
        <begin position="361"/>
        <end position="389"/>
    </location>
</feature>
<dbReference type="RefSeq" id="XP_031852731.1">
    <property type="nucleotide sequence ID" value="XM_031996840.1"/>
</dbReference>
<dbReference type="Proteomes" id="UP000398389">
    <property type="component" value="Unassembled WGS sequence"/>
</dbReference>
<accession>A0A5E8BKA1</accession>